<sequence>MSTSEAAQRDPDAWTIGRLLNWTTEFFGERGIEPARLEAEVLLAHCRGCQRILLYTAFDEVAGEELRQRFRDLVKKRAAGTPVAYLVGKREFYSLDFEVTPDVLIPRPETEHLVMAILDHAKQQGRADAPLRVLDIGTGSGIVAICLAKHLPKSQVTAVDLSPQAIEVAKRNAAKHKVDDRVAFVKGDAYQALPADAKYDFIASNPPYVTSEEMQQLNKTVRDFEPALALDGGPEGTDVIERLIREAPERLTPTGVLAIEMSPMIATRVERLIEESPLALLPTLKDIDGHARIAQARLEG</sequence>
<dbReference type="GO" id="GO:0032259">
    <property type="term" value="P:methylation"/>
    <property type="evidence" value="ECO:0007669"/>
    <property type="project" value="UniProtKB-KW"/>
</dbReference>
<comment type="function">
    <text evidence="5">Methylates the class 1 translation termination release factors RF1/PrfA and RF2/PrfB on the glutamine residue of the universally conserved GGQ motif.</text>
</comment>
<feature type="binding site" evidence="5">
    <location>
        <position position="205"/>
    </location>
    <ligand>
        <name>S-adenosyl-L-methionine</name>
        <dbReference type="ChEBI" id="CHEBI:59789"/>
    </ligand>
</feature>
<dbReference type="CDD" id="cd02440">
    <property type="entry name" value="AdoMet_MTases"/>
    <property type="match status" value="1"/>
</dbReference>
<feature type="domain" description="Release factor glutamine methyltransferase N-terminal" evidence="7">
    <location>
        <begin position="19"/>
        <end position="88"/>
    </location>
</feature>
<feature type="binding site" evidence="5">
    <location>
        <begin position="205"/>
        <end position="208"/>
    </location>
    <ligand>
        <name>substrate</name>
    </ligand>
</feature>
<dbReference type="Gene3D" id="3.40.50.150">
    <property type="entry name" value="Vaccinia Virus protein VP39"/>
    <property type="match status" value="1"/>
</dbReference>
<evidence type="ECO:0000313" key="9">
    <source>
        <dbReference type="Proteomes" id="UP000315750"/>
    </source>
</evidence>
<dbReference type="InterPro" id="IPR029063">
    <property type="entry name" value="SAM-dependent_MTases_sf"/>
</dbReference>
<dbReference type="GO" id="GO:0003676">
    <property type="term" value="F:nucleic acid binding"/>
    <property type="evidence" value="ECO:0007669"/>
    <property type="project" value="InterPro"/>
</dbReference>
<dbReference type="InterPro" id="IPR004556">
    <property type="entry name" value="HemK-like"/>
</dbReference>
<dbReference type="HAMAP" id="MF_02126">
    <property type="entry name" value="RF_methyltr_PrmC"/>
    <property type="match status" value="1"/>
</dbReference>
<dbReference type="KEGG" id="amuc:Pan181_21330"/>
<keyword evidence="3 5" id="KW-0949">S-adenosyl-L-methionine</keyword>
<gene>
    <name evidence="5 8" type="primary">prmC</name>
    <name evidence="8" type="ORF">Pan181_21330</name>
</gene>
<dbReference type="Pfam" id="PF05175">
    <property type="entry name" value="MTS"/>
    <property type="match status" value="1"/>
</dbReference>
<organism evidence="8 9">
    <name type="scientific">Aeoliella mucimassa</name>
    <dbReference type="NCBI Taxonomy" id="2527972"/>
    <lineage>
        <taxon>Bacteria</taxon>
        <taxon>Pseudomonadati</taxon>
        <taxon>Planctomycetota</taxon>
        <taxon>Planctomycetia</taxon>
        <taxon>Pirellulales</taxon>
        <taxon>Lacipirellulaceae</taxon>
        <taxon>Aeoliella</taxon>
    </lineage>
</organism>
<evidence type="ECO:0000256" key="5">
    <source>
        <dbReference type="HAMAP-Rule" id="MF_02126"/>
    </source>
</evidence>
<dbReference type="RefSeq" id="WP_145246715.1">
    <property type="nucleotide sequence ID" value="NZ_CP036278.1"/>
</dbReference>
<evidence type="ECO:0000256" key="4">
    <source>
        <dbReference type="ARBA" id="ARBA00048391"/>
    </source>
</evidence>
<proteinExistence type="inferred from homology"/>
<dbReference type="AlphaFoldDB" id="A0A518AML2"/>
<dbReference type="OrthoDB" id="9800643at2"/>
<dbReference type="InterPro" id="IPR019874">
    <property type="entry name" value="RF_methyltr_PrmC"/>
</dbReference>
<evidence type="ECO:0000259" key="7">
    <source>
        <dbReference type="Pfam" id="PF17827"/>
    </source>
</evidence>
<name>A0A518AML2_9BACT</name>
<accession>A0A518AML2</accession>
<dbReference type="EMBL" id="CP036278">
    <property type="protein sequence ID" value="QDU55931.1"/>
    <property type="molecule type" value="Genomic_DNA"/>
</dbReference>
<evidence type="ECO:0000256" key="1">
    <source>
        <dbReference type="ARBA" id="ARBA00022603"/>
    </source>
</evidence>
<feature type="domain" description="Methyltransferase small" evidence="6">
    <location>
        <begin position="132"/>
        <end position="214"/>
    </location>
</feature>
<comment type="caution">
    <text evidence="5">Lacks conserved residue(s) required for the propagation of feature annotation.</text>
</comment>
<dbReference type="PANTHER" id="PTHR18895:SF74">
    <property type="entry name" value="MTRF1L RELEASE FACTOR GLUTAMINE METHYLTRANSFERASE"/>
    <property type="match status" value="1"/>
</dbReference>
<comment type="catalytic activity">
    <reaction evidence="4 5">
        <text>L-glutaminyl-[peptide chain release factor] + S-adenosyl-L-methionine = N(5)-methyl-L-glutaminyl-[peptide chain release factor] + S-adenosyl-L-homocysteine + H(+)</text>
        <dbReference type="Rhea" id="RHEA:42896"/>
        <dbReference type="Rhea" id="RHEA-COMP:10271"/>
        <dbReference type="Rhea" id="RHEA-COMP:10272"/>
        <dbReference type="ChEBI" id="CHEBI:15378"/>
        <dbReference type="ChEBI" id="CHEBI:30011"/>
        <dbReference type="ChEBI" id="CHEBI:57856"/>
        <dbReference type="ChEBI" id="CHEBI:59789"/>
        <dbReference type="ChEBI" id="CHEBI:61891"/>
        <dbReference type="EC" id="2.1.1.297"/>
    </reaction>
</comment>
<dbReference type="PROSITE" id="PS00092">
    <property type="entry name" value="N6_MTASE"/>
    <property type="match status" value="1"/>
</dbReference>
<dbReference type="EC" id="2.1.1.297" evidence="5"/>
<evidence type="ECO:0000256" key="2">
    <source>
        <dbReference type="ARBA" id="ARBA00022679"/>
    </source>
</evidence>
<reference evidence="8 9" key="1">
    <citation type="submission" date="2019-02" db="EMBL/GenBank/DDBJ databases">
        <title>Deep-cultivation of Planctomycetes and their phenomic and genomic characterization uncovers novel biology.</title>
        <authorList>
            <person name="Wiegand S."/>
            <person name="Jogler M."/>
            <person name="Boedeker C."/>
            <person name="Pinto D."/>
            <person name="Vollmers J."/>
            <person name="Rivas-Marin E."/>
            <person name="Kohn T."/>
            <person name="Peeters S.H."/>
            <person name="Heuer A."/>
            <person name="Rast P."/>
            <person name="Oberbeckmann S."/>
            <person name="Bunk B."/>
            <person name="Jeske O."/>
            <person name="Meyerdierks A."/>
            <person name="Storesund J.E."/>
            <person name="Kallscheuer N."/>
            <person name="Luecker S."/>
            <person name="Lage O.M."/>
            <person name="Pohl T."/>
            <person name="Merkel B.J."/>
            <person name="Hornburger P."/>
            <person name="Mueller R.-W."/>
            <person name="Bruemmer F."/>
            <person name="Labrenz M."/>
            <person name="Spormann A.M."/>
            <person name="Op den Camp H."/>
            <person name="Overmann J."/>
            <person name="Amann R."/>
            <person name="Jetten M.S.M."/>
            <person name="Mascher T."/>
            <person name="Medema M.H."/>
            <person name="Devos D.P."/>
            <person name="Kaster A.-K."/>
            <person name="Ovreas L."/>
            <person name="Rohde M."/>
            <person name="Galperin M.Y."/>
            <person name="Jogler C."/>
        </authorList>
    </citation>
    <scope>NUCLEOTIDE SEQUENCE [LARGE SCALE GENOMIC DNA]</scope>
    <source>
        <strain evidence="8 9">Pan181</strain>
    </source>
</reference>
<protein>
    <recommendedName>
        <fullName evidence="5">Release factor glutamine methyltransferase</fullName>
        <shortName evidence="5">RF MTase</shortName>
        <ecNumber evidence="5">2.1.1.297</ecNumber>
    </recommendedName>
    <alternativeName>
        <fullName evidence="5">N5-glutamine methyltransferase PrmC</fullName>
    </alternativeName>
    <alternativeName>
        <fullName evidence="5">Protein-(glutamine-N5) MTase PrmC</fullName>
    </alternativeName>
    <alternativeName>
        <fullName evidence="5">Protein-glutamine N-methyltransferase PrmC</fullName>
    </alternativeName>
</protein>
<dbReference type="Gene3D" id="1.10.8.10">
    <property type="entry name" value="DNA helicase RuvA subunit, C-terminal domain"/>
    <property type="match status" value="1"/>
</dbReference>
<dbReference type="NCBIfam" id="TIGR03534">
    <property type="entry name" value="RF_mod_PrmC"/>
    <property type="match status" value="1"/>
</dbReference>
<dbReference type="Proteomes" id="UP000315750">
    <property type="component" value="Chromosome"/>
</dbReference>
<evidence type="ECO:0000259" key="6">
    <source>
        <dbReference type="Pfam" id="PF05175"/>
    </source>
</evidence>
<dbReference type="GO" id="GO:0102559">
    <property type="term" value="F:peptide chain release factor N(5)-glutamine methyltransferase activity"/>
    <property type="evidence" value="ECO:0007669"/>
    <property type="project" value="UniProtKB-EC"/>
</dbReference>
<dbReference type="InterPro" id="IPR050320">
    <property type="entry name" value="N5-glutamine_MTase"/>
</dbReference>
<evidence type="ECO:0000256" key="3">
    <source>
        <dbReference type="ARBA" id="ARBA00022691"/>
    </source>
</evidence>
<keyword evidence="1 5" id="KW-0489">Methyltransferase</keyword>
<dbReference type="InterPro" id="IPR002052">
    <property type="entry name" value="DNA_methylase_N6_adenine_CS"/>
</dbReference>
<feature type="binding site" evidence="5">
    <location>
        <position position="160"/>
    </location>
    <ligand>
        <name>S-adenosyl-L-methionine</name>
        <dbReference type="ChEBI" id="CHEBI:59789"/>
    </ligand>
</feature>
<dbReference type="SUPFAM" id="SSF53335">
    <property type="entry name" value="S-adenosyl-L-methionine-dependent methyltransferases"/>
    <property type="match status" value="1"/>
</dbReference>
<evidence type="ECO:0000313" key="8">
    <source>
        <dbReference type="EMBL" id="QDU55931.1"/>
    </source>
</evidence>
<keyword evidence="2 5" id="KW-0808">Transferase</keyword>
<dbReference type="Pfam" id="PF17827">
    <property type="entry name" value="PrmC_N"/>
    <property type="match status" value="1"/>
</dbReference>
<feature type="binding site" evidence="5">
    <location>
        <begin position="137"/>
        <end position="141"/>
    </location>
    <ligand>
        <name>S-adenosyl-L-methionine</name>
        <dbReference type="ChEBI" id="CHEBI:59789"/>
    </ligand>
</feature>
<dbReference type="InterPro" id="IPR040758">
    <property type="entry name" value="PrmC_N"/>
</dbReference>
<dbReference type="PANTHER" id="PTHR18895">
    <property type="entry name" value="HEMK METHYLTRANSFERASE"/>
    <property type="match status" value="1"/>
</dbReference>
<keyword evidence="9" id="KW-1185">Reference proteome</keyword>
<dbReference type="NCBIfam" id="TIGR00536">
    <property type="entry name" value="hemK_fam"/>
    <property type="match status" value="1"/>
</dbReference>
<comment type="similarity">
    <text evidence="5">Belongs to the protein N5-glutamine methyltransferase family. PrmC subfamily.</text>
</comment>
<dbReference type="InterPro" id="IPR007848">
    <property type="entry name" value="Small_mtfrase_dom"/>
</dbReference>